<evidence type="ECO:0000313" key="4">
    <source>
        <dbReference type="Proteomes" id="UP000026962"/>
    </source>
</evidence>
<keyword evidence="4" id="KW-1185">Reference proteome</keyword>
<dbReference type="Gramene" id="OPUNC01G03780.1">
    <property type="protein sequence ID" value="OPUNC01G03780.1"/>
    <property type="gene ID" value="OPUNC01G03780"/>
</dbReference>
<accession>A0A0E0JEF1</accession>
<keyword evidence="2" id="KW-0472">Membrane</keyword>
<proteinExistence type="predicted"/>
<reference evidence="3" key="2">
    <citation type="submission" date="2018-05" db="EMBL/GenBank/DDBJ databases">
        <title>OpunRS2 (Oryza punctata Reference Sequence Version 2).</title>
        <authorList>
            <person name="Zhang J."/>
            <person name="Kudrna D."/>
            <person name="Lee S."/>
            <person name="Talag J."/>
            <person name="Welchert J."/>
            <person name="Wing R.A."/>
        </authorList>
    </citation>
    <scope>NUCLEOTIDE SEQUENCE [LARGE SCALE GENOMIC DNA]</scope>
</reference>
<reference evidence="3" key="1">
    <citation type="submission" date="2015-04" db="UniProtKB">
        <authorList>
            <consortium name="EnsemblPlants"/>
        </authorList>
    </citation>
    <scope>IDENTIFICATION</scope>
</reference>
<keyword evidence="2" id="KW-0812">Transmembrane</keyword>
<dbReference type="EnsemblPlants" id="OPUNC01G03780.1">
    <property type="protein sequence ID" value="OPUNC01G03780.1"/>
    <property type="gene ID" value="OPUNC01G03780"/>
</dbReference>
<dbReference type="HOGENOM" id="CLU_2444656_0_0_1"/>
<evidence type="ECO:0000256" key="2">
    <source>
        <dbReference type="SAM" id="Phobius"/>
    </source>
</evidence>
<sequence>MRGYGLWWGWDWGFGILMSGGMRRRRGRRDREYDVIRQPRSPRGWPGVAPSQPPPPPIRRGTASIRGVSPAGEAAGAGHGRAASSAAVRC</sequence>
<protein>
    <submittedName>
        <fullName evidence="3">Uncharacterized protein</fullName>
    </submittedName>
</protein>
<organism evidence="3">
    <name type="scientific">Oryza punctata</name>
    <name type="common">Red rice</name>
    <dbReference type="NCBI Taxonomy" id="4537"/>
    <lineage>
        <taxon>Eukaryota</taxon>
        <taxon>Viridiplantae</taxon>
        <taxon>Streptophyta</taxon>
        <taxon>Embryophyta</taxon>
        <taxon>Tracheophyta</taxon>
        <taxon>Spermatophyta</taxon>
        <taxon>Magnoliopsida</taxon>
        <taxon>Liliopsida</taxon>
        <taxon>Poales</taxon>
        <taxon>Poaceae</taxon>
        <taxon>BOP clade</taxon>
        <taxon>Oryzoideae</taxon>
        <taxon>Oryzeae</taxon>
        <taxon>Oryzinae</taxon>
        <taxon>Oryza</taxon>
    </lineage>
</organism>
<keyword evidence="2" id="KW-1133">Transmembrane helix</keyword>
<name>A0A0E0JEF1_ORYPU</name>
<feature type="transmembrane region" description="Helical" evidence="2">
    <location>
        <begin position="6"/>
        <end position="22"/>
    </location>
</feature>
<dbReference type="AlphaFoldDB" id="A0A0E0JEF1"/>
<evidence type="ECO:0000256" key="1">
    <source>
        <dbReference type="SAM" id="MobiDB-lite"/>
    </source>
</evidence>
<feature type="compositionally biased region" description="Low complexity" evidence="1">
    <location>
        <begin position="69"/>
        <end position="90"/>
    </location>
</feature>
<dbReference type="Proteomes" id="UP000026962">
    <property type="component" value="Chromosome 1"/>
</dbReference>
<evidence type="ECO:0000313" key="3">
    <source>
        <dbReference type="EnsemblPlants" id="OPUNC01G03780.1"/>
    </source>
</evidence>
<feature type="region of interest" description="Disordered" evidence="1">
    <location>
        <begin position="38"/>
        <end position="90"/>
    </location>
</feature>